<gene>
    <name evidence="2" type="ORF">RHS01_09222</name>
</gene>
<dbReference type="AlphaFoldDB" id="A0A8H7I4B5"/>
<comment type="caution">
    <text evidence="2">The sequence shown here is derived from an EMBL/GenBank/DDBJ whole genome shotgun (WGS) entry which is preliminary data.</text>
</comment>
<feature type="region of interest" description="Disordered" evidence="1">
    <location>
        <begin position="65"/>
        <end position="87"/>
    </location>
</feature>
<protein>
    <submittedName>
        <fullName evidence="2">Uncharacterized protein</fullName>
    </submittedName>
</protein>
<organism evidence="2 3">
    <name type="scientific">Rhizoctonia solani</name>
    <dbReference type="NCBI Taxonomy" id="456999"/>
    <lineage>
        <taxon>Eukaryota</taxon>
        <taxon>Fungi</taxon>
        <taxon>Dikarya</taxon>
        <taxon>Basidiomycota</taxon>
        <taxon>Agaricomycotina</taxon>
        <taxon>Agaricomycetes</taxon>
        <taxon>Cantharellales</taxon>
        <taxon>Ceratobasidiaceae</taxon>
        <taxon>Rhizoctonia</taxon>
    </lineage>
</organism>
<proteinExistence type="predicted"/>
<reference evidence="2" key="1">
    <citation type="submission" date="2020-09" db="EMBL/GenBank/DDBJ databases">
        <title>Comparative genome analyses of four rice-infecting Rhizoctonia solani isolates reveal extensive enrichment of homogalacturonan modification genes.</title>
        <authorList>
            <person name="Lee D.-Y."/>
            <person name="Jeon J."/>
            <person name="Kim K.-T."/>
            <person name="Cheong K."/>
            <person name="Song H."/>
            <person name="Choi G."/>
            <person name="Ko J."/>
            <person name="Opiyo S.O."/>
            <person name="Zuo S."/>
            <person name="Madhav S."/>
            <person name="Lee Y.-H."/>
            <person name="Wang G.-L."/>
        </authorList>
    </citation>
    <scope>NUCLEOTIDE SEQUENCE</scope>
    <source>
        <strain evidence="2">AG1-IA B2</strain>
    </source>
</reference>
<evidence type="ECO:0000313" key="2">
    <source>
        <dbReference type="EMBL" id="KAF8750455.1"/>
    </source>
</evidence>
<sequence>MAPEYAPLHAANKAGKFPAPEYAHGHKLTLLLSRSNSLWLPLRRALNPSPPGLVTTLSLLFGSGRENQTRRDLGPPEWPTVPQQHTPPFSWEDHWHEVHARDLELGNNQDVNIGGGLEIDSEHIICPLPVVTD</sequence>
<evidence type="ECO:0000256" key="1">
    <source>
        <dbReference type="SAM" id="MobiDB-lite"/>
    </source>
</evidence>
<dbReference type="EMBL" id="JACYCF010000020">
    <property type="protein sequence ID" value="KAF8750455.1"/>
    <property type="molecule type" value="Genomic_DNA"/>
</dbReference>
<name>A0A8H7I4B5_9AGAM</name>
<accession>A0A8H7I4B5</accession>
<evidence type="ECO:0000313" key="3">
    <source>
        <dbReference type="Proteomes" id="UP000614334"/>
    </source>
</evidence>
<dbReference type="Proteomes" id="UP000614334">
    <property type="component" value="Unassembled WGS sequence"/>
</dbReference>